<dbReference type="PATRIC" id="fig|1225176.3.peg.2816"/>
<organism evidence="3 4">
    <name type="scientific">Cecembia lonarensis (strain CCUG 58316 / KCTC 22772 / LW9)</name>
    <dbReference type="NCBI Taxonomy" id="1225176"/>
    <lineage>
        <taxon>Bacteria</taxon>
        <taxon>Pseudomonadati</taxon>
        <taxon>Bacteroidota</taxon>
        <taxon>Cytophagia</taxon>
        <taxon>Cytophagales</taxon>
        <taxon>Cyclobacteriaceae</taxon>
        <taxon>Cecembia</taxon>
    </lineage>
</organism>
<name>K1L9D0_CECL9</name>
<dbReference type="InterPro" id="IPR029041">
    <property type="entry name" value="FAD-linked_oxidoreductase-like"/>
</dbReference>
<protein>
    <submittedName>
        <fullName evidence="3">Bifunctional proline dehydrogenase/pyrroline-5-carboxylate dehydrogenase</fullName>
    </submittedName>
</protein>
<dbReference type="EMBL" id="AMGM01000043">
    <property type="protein sequence ID" value="EKB48752.1"/>
    <property type="molecule type" value="Genomic_DNA"/>
</dbReference>
<comment type="caution">
    <text evidence="3">The sequence shown here is derived from an EMBL/GenBank/DDBJ whole genome shotgun (WGS) entry which is preliminary data.</text>
</comment>
<dbReference type="InterPro" id="IPR002872">
    <property type="entry name" value="Proline_DH_dom"/>
</dbReference>
<dbReference type="Pfam" id="PF01619">
    <property type="entry name" value="Pro_dh"/>
    <property type="match status" value="1"/>
</dbReference>
<keyword evidence="1" id="KW-0560">Oxidoreductase</keyword>
<sequence length="395" mass="45792">MKTFEEKVGPFSDLKVAYASRSDYELKKMYWLFRILNNNRIVHLGANLTDWAIQLGLPIKWLMKKTMFGHFCGGETITDCEKNVKNLAQFQVKSILDYSLEGKGTEASYNETLEEILKTIQISGVDANIPFAAIKITGLGDYNILTKTQEGEILDKEEQAAFEKIKERLDMLCKAAYSQGTKILIDAEDSWYQNTLDELVYEAMEKYNREKCVVFNTFQMYRHDMLARLKAAYQEAQDKGYYLGAKLVRGAYMEKERERANKLNYESPIQPDKFSTDRDYDLALKFCVERIDQLELFSGSHNEKSNHYLSQLIELHGLDRNDERIYFAQLFGMSDNITFSLAKNGFNVVKYIPYGPVEKVIPYLIRRAEENTSVAGQSSRELQLIQKEIKRRKQD</sequence>
<evidence type="ECO:0000313" key="4">
    <source>
        <dbReference type="Proteomes" id="UP000004478"/>
    </source>
</evidence>
<keyword evidence="4" id="KW-1185">Reference proteome</keyword>
<dbReference type="InterPro" id="IPR015659">
    <property type="entry name" value="Proline_oxidase"/>
</dbReference>
<dbReference type="Gene3D" id="3.20.20.220">
    <property type="match status" value="1"/>
</dbReference>
<dbReference type="RefSeq" id="WP_009185670.1">
    <property type="nucleotide sequence ID" value="NZ_AMGM01000043.1"/>
</dbReference>
<evidence type="ECO:0000259" key="2">
    <source>
        <dbReference type="Pfam" id="PF01619"/>
    </source>
</evidence>
<evidence type="ECO:0000256" key="1">
    <source>
        <dbReference type="ARBA" id="ARBA00023002"/>
    </source>
</evidence>
<dbReference type="GO" id="GO:0010133">
    <property type="term" value="P:L-proline catabolic process to L-glutamate"/>
    <property type="evidence" value="ECO:0007669"/>
    <property type="project" value="TreeGrafter"/>
</dbReference>
<dbReference type="Proteomes" id="UP000004478">
    <property type="component" value="Unassembled WGS sequence"/>
</dbReference>
<dbReference type="GO" id="GO:0004657">
    <property type="term" value="F:proline dehydrogenase activity"/>
    <property type="evidence" value="ECO:0007669"/>
    <property type="project" value="InterPro"/>
</dbReference>
<dbReference type="SUPFAM" id="SSF51730">
    <property type="entry name" value="FAD-linked oxidoreductase"/>
    <property type="match status" value="1"/>
</dbReference>
<evidence type="ECO:0000313" key="3">
    <source>
        <dbReference type="EMBL" id="EKB48752.1"/>
    </source>
</evidence>
<dbReference type="AlphaFoldDB" id="K1L9D0"/>
<dbReference type="PANTHER" id="PTHR13914">
    <property type="entry name" value="PROLINE OXIDASE"/>
    <property type="match status" value="1"/>
</dbReference>
<gene>
    <name evidence="3" type="ORF">B879_02647</name>
</gene>
<dbReference type="PANTHER" id="PTHR13914:SF0">
    <property type="entry name" value="PROLINE DEHYDROGENASE 1, MITOCHONDRIAL"/>
    <property type="match status" value="1"/>
</dbReference>
<reference evidence="3 4" key="1">
    <citation type="journal article" date="2012" name="J. Bacteriol.">
        <title>Draft Genome Sequence of Cecembia lonarensis Strain LW9T, Isolated from Lonar Lake, a Haloalkaline Lake in India.</title>
        <authorList>
            <person name="Shivaji S."/>
            <person name="Ara S."/>
            <person name="Singh A."/>
            <person name="Pinnaka A.K."/>
        </authorList>
    </citation>
    <scope>NUCLEOTIDE SEQUENCE [LARGE SCALE GENOMIC DNA]</scope>
    <source>
        <strain evidence="3 4">LW9</strain>
    </source>
</reference>
<dbReference type="OrthoDB" id="1401444at2"/>
<accession>K1L9D0</accession>
<feature type="domain" description="Proline dehydrogenase" evidence="2">
    <location>
        <begin position="81"/>
        <end position="379"/>
    </location>
</feature>
<proteinExistence type="predicted"/>
<dbReference type="GO" id="GO:0071949">
    <property type="term" value="F:FAD binding"/>
    <property type="evidence" value="ECO:0007669"/>
    <property type="project" value="TreeGrafter"/>
</dbReference>